<evidence type="ECO:0000256" key="2">
    <source>
        <dbReference type="PROSITE-ProRule" id="PRU00267"/>
    </source>
</evidence>
<evidence type="ECO:0000256" key="1">
    <source>
        <dbReference type="ARBA" id="ARBA00023125"/>
    </source>
</evidence>
<accession>A0A9W8I6R9</accession>
<dbReference type="SUPFAM" id="SSF47095">
    <property type="entry name" value="HMG-box"/>
    <property type="match status" value="1"/>
</dbReference>
<gene>
    <name evidence="5" type="ORF">IWW36_003216</name>
</gene>
<organism evidence="5 6">
    <name type="scientific">Coemansia brasiliensis</name>
    <dbReference type="NCBI Taxonomy" id="2650707"/>
    <lineage>
        <taxon>Eukaryota</taxon>
        <taxon>Fungi</taxon>
        <taxon>Fungi incertae sedis</taxon>
        <taxon>Zoopagomycota</taxon>
        <taxon>Kickxellomycotina</taxon>
        <taxon>Kickxellomycetes</taxon>
        <taxon>Kickxellales</taxon>
        <taxon>Kickxellaceae</taxon>
        <taxon>Coemansia</taxon>
    </lineage>
</organism>
<reference evidence="5" key="1">
    <citation type="submission" date="2022-07" db="EMBL/GenBank/DDBJ databases">
        <title>Phylogenomic reconstructions and comparative analyses of Kickxellomycotina fungi.</title>
        <authorList>
            <person name="Reynolds N.K."/>
            <person name="Stajich J.E."/>
            <person name="Barry K."/>
            <person name="Grigoriev I.V."/>
            <person name="Crous P."/>
            <person name="Smith M.E."/>
        </authorList>
    </citation>
    <scope>NUCLEOTIDE SEQUENCE</scope>
    <source>
        <strain evidence="5">NRRL 1566</strain>
    </source>
</reference>
<dbReference type="InterPro" id="IPR036910">
    <property type="entry name" value="HMG_box_dom_sf"/>
</dbReference>
<feature type="region of interest" description="Disordered" evidence="3">
    <location>
        <begin position="238"/>
        <end position="257"/>
    </location>
</feature>
<dbReference type="AlphaFoldDB" id="A0A9W8I6R9"/>
<evidence type="ECO:0000259" key="4">
    <source>
        <dbReference type="PROSITE" id="PS50118"/>
    </source>
</evidence>
<dbReference type="Pfam" id="PF00505">
    <property type="entry name" value="HMG_box"/>
    <property type="match status" value="1"/>
</dbReference>
<dbReference type="GO" id="GO:0005634">
    <property type="term" value="C:nucleus"/>
    <property type="evidence" value="ECO:0007669"/>
    <property type="project" value="UniProtKB-UniRule"/>
</dbReference>
<sequence length="257" mass="28691">MPFTPASPKYTPYATHAPSTATPSVDGSTVGCSEPLHCPGPLIAALIRESDELAATACRIGQQFRRYMQLQAEFYNLPSMPITAHVPVAEYQQQLSAYYETHYPKASRPLAETRPAAKRPLSDFNFFCRDARKLVVDAHPDFTKEQVNRELGRIWSILDMQSRQYYRNLHVQDKQRYTQTQAGIPAHSIVVHRAMPTILDTSALRAASQARQTVWRCITASVPSNSIQSILNKALSPEASNKSDMDEPFANIVSPSN</sequence>
<dbReference type="GO" id="GO:0003677">
    <property type="term" value="F:DNA binding"/>
    <property type="evidence" value="ECO:0007669"/>
    <property type="project" value="UniProtKB-UniRule"/>
</dbReference>
<feature type="domain" description="HMG box" evidence="4">
    <location>
        <begin position="117"/>
        <end position="185"/>
    </location>
</feature>
<name>A0A9W8I6R9_9FUNG</name>
<dbReference type="Proteomes" id="UP001139887">
    <property type="component" value="Unassembled WGS sequence"/>
</dbReference>
<dbReference type="PANTHER" id="PTHR48112:SF15">
    <property type="entry name" value="HMG BOX DOMAIN-CONTAINING PROTEIN"/>
    <property type="match status" value="1"/>
</dbReference>
<evidence type="ECO:0000313" key="5">
    <source>
        <dbReference type="EMBL" id="KAJ2848585.1"/>
    </source>
</evidence>
<feature type="region of interest" description="Disordered" evidence="3">
    <location>
        <begin position="1"/>
        <end position="26"/>
    </location>
</feature>
<keyword evidence="1 2" id="KW-0238">DNA-binding</keyword>
<dbReference type="InterPro" id="IPR009071">
    <property type="entry name" value="HMG_box_dom"/>
</dbReference>
<dbReference type="InterPro" id="IPR050342">
    <property type="entry name" value="HMGB"/>
</dbReference>
<dbReference type="PROSITE" id="PS50118">
    <property type="entry name" value="HMG_BOX_2"/>
    <property type="match status" value="1"/>
</dbReference>
<dbReference type="PANTHER" id="PTHR48112">
    <property type="entry name" value="HIGH MOBILITY GROUP PROTEIN DSP1"/>
    <property type="match status" value="1"/>
</dbReference>
<keyword evidence="2" id="KW-0539">Nucleus</keyword>
<dbReference type="Gene3D" id="1.10.30.10">
    <property type="entry name" value="High mobility group box domain"/>
    <property type="match status" value="1"/>
</dbReference>
<feature type="DNA-binding region" description="HMG box" evidence="2">
    <location>
        <begin position="117"/>
        <end position="185"/>
    </location>
</feature>
<dbReference type="SMART" id="SM00398">
    <property type="entry name" value="HMG"/>
    <property type="match status" value="1"/>
</dbReference>
<dbReference type="CDD" id="cd00084">
    <property type="entry name" value="HMG-box_SF"/>
    <property type="match status" value="1"/>
</dbReference>
<dbReference type="EMBL" id="JANBUW010000152">
    <property type="protein sequence ID" value="KAJ2848585.1"/>
    <property type="molecule type" value="Genomic_DNA"/>
</dbReference>
<comment type="caution">
    <text evidence="5">The sequence shown here is derived from an EMBL/GenBank/DDBJ whole genome shotgun (WGS) entry which is preliminary data.</text>
</comment>
<proteinExistence type="predicted"/>
<evidence type="ECO:0000256" key="3">
    <source>
        <dbReference type="SAM" id="MobiDB-lite"/>
    </source>
</evidence>
<evidence type="ECO:0000313" key="6">
    <source>
        <dbReference type="Proteomes" id="UP001139887"/>
    </source>
</evidence>
<feature type="compositionally biased region" description="Polar residues" evidence="3">
    <location>
        <begin position="17"/>
        <end position="26"/>
    </location>
</feature>
<keyword evidence="6" id="KW-1185">Reference proteome</keyword>
<protein>
    <recommendedName>
        <fullName evidence="4">HMG box domain-containing protein</fullName>
    </recommendedName>
</protein>
<dbReference type="OrthoDB" id="1919336at2759"/>